<proteinExistence type="predicted"/>
<dbReference type="EMBL" id="MN739469">
    <property type="protein sequence ID" value="QHT06522.1"/>
    <property type="molecule type" value="Genomic_DNA"/>
</dbReference>
<protein>
    <recommendedName>
        <fullName evidence="2">J domain-containing protein</fullName>
    </recommendedName>
</protein>
<sequence>MSFEEIDLNIDNYSLNDLLELFKIPFDFEEEDLKRVKKTVLMTHPDKSNLDKEVFLFFCKAYKLIYSVYNFRNRSEQDTCVDRVYTTREIDNEKDENIGKTLRDFSKKKDFNKFFNEMFEKNYMKAESTSGGYGSWLKEENEVIEATSIDDMNEQIEKRKKDLRALVVVEDLEEVGYGGGSSHSNLTGRRPTYYESNMFGNLQYDDVQRAYTESVVPVTHEDYQNKKKFGSIEEMQRFRKEDYEKNFTPQEHSSRLKENRKREEMLTAERAYSLAKEHEQSKKANKGFISGLLRITNDR</sequence>
<evidence type="ECO:0000313" key="1">
    <source>
        <dbReference type="EMBL" id="QHT06522.1"/>
    </source>
</evidence>
<organism evidence="1">
    <name type="scientific">viral metagenome</name>
    <dbReference type="NCBI Taxonomy" id="1070528"/>
    <lineage>
        <taxon>unclassified sequences</taxon>
        <taxon>metagenomes</taxon>
        <taxon>organismal metagenomes</taxon>
    </lineage>
</organism>
<dbReference type="AlphaFoldDB" id="A0A6C0CQV0"/>
<evidence type="ECO:0008006" key="2">
    <source>
        <dbReference type="Google" id="ProtNLM"/>
    </source>
</evidence>
<name>A0A6C0CQV0_9ZZZZ</name>
<accession>A0A6C0CQV0</accession>
<reference evidence="1" key="1">
    <citation type="journal article" date="2020" name="Nature">
        <title>Giant virus diversity and host interactions through global metagenomics.</title>
        <authorList>
            <person name="Schulz F."/>
            <person name="Roux S."/>
            <person name="Paez-Espino D."/>
            <person name="Jungbluth S."/>
            <person name="Walsh D.A."/>
            <person name="Denef V.J."/>
            <person name="McMahon K.D."/>
            <person name="Konstantinidis K.T."/>
            <person name="Eloe-Fadrosh E.A."/>
            <person name="Kyrpides N.C."/>
            <person name="Woyke T."/>
        </authorList>
    </citation>
    <scope>NUCLEOTIDE SEQUENCE</scope>
    <source>
        <strain evidence="1">GVMAG-M-3300021425-30</strain>
    </source>
</reference>